<dbReference type="InterPro" id="IPR015943">
    <property type="entry name" value="WD40/YVTN_repeat-like_dom_sf"/>
</dbReference>
<evidence type="ECO:0000313" key="9">
    <source>
        <dbReference type="EMBL" id="CAG5078908.1"/>
    </source>
</evidence>
<dbReference type="SUPFAM" id="SSF50978">
    <property type="entry name" value="WD40 repeat-like"/>
    <property type="match status" value="1"/>
</dbReference>
<evidence type="ECO:0000256" key="3">
    <source>
        <dbReference type="ARBA" id="ARBA00022664"/>
    </source>
</evidence>
<keyword evidence="10" id="KW-1185">Reference proteome</keyword>
<feature type="region of interest" description="Disordered" evidence="8">
    <location>
        <begin position="983"/>
        <end position="1006"/>
    </location>
</feature>
<evidence type="ECO:0000256" key="8">
    <source>
        <dbReference type="SAM" id="MobiDB-lite"/>
    </source>
</evidence>
<proteinExistence type="inferred from homology"/>
<evidence type="ECO:0000256" key="5">
    <source>
        <dbReference type="ARBA" id="ARBA00023242"/>
    </source>
</evidence>
<name>A0ABN7RN98_OIKDI</name>
<organism evidence="9 10">
    <name type="scientific">Oikopleura dioica</name>
    <name type="common">Tunicate</name>
    <dbReference type="NCBI Taxonomy" id="34765"/>
    <lineage>
        <taxon>Eukaryota</taxon>
        <taxon>Metazoa</taxon>
        <taxon>Chordata</taxon>
        <taxon>Tunicata</taxon>
        <taxon>Appendicularia</taxon>
        <taxon>Copelata</taxon>
        <taxon>Oikopleuridae</taxon>
        <taxon>Oikopleura</taxon>
    </lineage>
</organism>
<dbReference type="Gene3D" id="2.130.10.10">
    <property type="entry name" value="YVTN repeat-like/Quinoprotein amine dehydrogenase"/>
    <property type="match status" value="1"/>
</dbReference>
<dbReference type="Pfam" id="PF03343">
    <property type="entry name" value="SART-1"/>
    <property type="match status" value="1"/>
</dbReference>
<feature type="coiled-coil region" evidence="7">
    <location>
        <begin position="392"/>
        <end position="423"/>
    </location>
</feature>
<sequence length="1006" mass="113917">MTEAESLSWKQSDLIDAEMPACSVEWIPDQELLAVGCYELVDGETSERRGKIEFYSIDVQGKYKKEHDLNCAAILDMKYDQVCGKLYAVDSNGFISVVDPKEKKIEKRFQTSQGLCLSLAIKDTSVAVSSSVGSVSIVDKQTLEETAWLGVHDDAEAWIVALGPNETMFTGGDDSCFCLWDLRSHETIVRKKFMCGQTSCEWSPIDENIIAQGGYDDTIRLWDTRNWKSPLDEQHLGGGVWRTRWKSDGSHLVVPCMYENSRLIQVSGSHKMKELEKSDCHSSISMADNDGAETMTIEETNKLRAKLGLAPLEVHSDAPKDDGRILGSDGTRFHHKPAKNITEDKKSEKIREKLEKRKKRRDIDSKLSKVKGLGESDGEDDIKSWVKRSRKIHKEKAKAERKEAAIRAREAEMEEERKIIEEEMKAKAYSGNALAGLTVEHDLDRFGEAKKKGLSEDVLVNVNMQDDERAARYVKDVKDSKKIDKTGYNPMEKYDEEAMEMEALGMGKDLLLSKYNETIDGEKKKKFMIGKDGAISTVAMEMRKQMREELAKRCINLNDIKSKIANDYQTPEEANAFKKRKKKVKKVRQRKTGIELMDDTLERRDFETDVFAKDHGSRKRKAVIVENENNKMEVEPAVKEEVEITEEELQATLNAAAKNVKESLKDEADVKTEPQENVIEDTVKKDVVVNSALARTRRLLKTKAKMEMADPAAVLKARISKLSEKYKEPEKMDGVDEKDVKTEIVLNDVDEFCRAVGQANAEKIHEREKELKYEQREREREAQGKKGDDSDEDGIDIDAILADPYAKPEKKKINDQELDGVEKEPLAGRGLASALRVAFQKGYVDGKLPAKAGGITVDGKHKERISASVYSIEDKNRVDHLDKYASDKYRRDSSRGGERSKGSLMPFNEKRDYVPSITVEHIDEMGRPKTQKEAFRDLSHKFHGKTSGKMKQEKRAKRIDEDQAMLRMSSTDTPLNTVEMLRRKQKQTSSAFISLTGGSMLSSTKK</sequence>
<feature type="compositionally biased region" description="Basic and acidic residues" evidence="8">
    <location>
        <begin position="923"/>
        <end position="940"/>
    </location>
</feature>
<keyword evidence="5" id="KW-0539">Nucleus</keyword>
<feature type="region of interest" description="Disordered" evidence="8">
    <location>
        <begin position="883"/>
        <end position="909"/>
    </location>
</feature>
<accession>A0ABN7RN98</accession>
<dbReference type="Proteomes" id="UP001158576">
    <property type="component" value="Chromosome PAR"/>
</dbReference>
<keyword evidence="4" id="KW-0508">mRNA splicing</keyword>
<evidence type="ECO:0000256" key="1">
    <source>
        <dbReference type="ARBA" id="ARBA00004123"/>
    </source>
</evidence>
<feature type="compositionally biased region" description="Basic and acidic residues" evidence="8">
    <location>
        <begin position="806"/>
        <end position="823"/>
    </location>
</feature>
<feature type="compositionally biased region" description="Polar residues" evidence="8">
    <location>
        <begin position="987"/>
        <end position="1006"/>
    </location>
</feature>
<protein>
    <submittedName>
        <fullName evidence="9">Oidioi.mRNA.OKI2018_I69.PAR.g9119.t1.cds</fullName>
    </submittedName>
</protein>
<feature type="coiled-coil region" evidence="7">
    <location>
        <begin position="639"/>
        <end position="666"/>
    </location>
</feature>
<feature type="region of interest" description="Disordered" evidence="8">
    <location>
        <begin position="923"/>
        <end position="958"/>
    </location>
</feature>
<feature type="compositionally biased region" description="Basic and acidic residues" evidence="8">
    <location>
        <begin position="883"/>
        <end position="901"/>
    </location>
</feature>
<gene>
    <name evidence="9" type="ORF">OKIOD_LOCUS677</name>
</gene>
<dbReference type="InterPro" id="IPR036322">
    <property type="entry name" value="WD40_repeat_dom_sf"/>
</dbReference>
<reference evidence="9 10" key="1">
    <citation type="submission" date="2021-04" db="EMBL/GenBank/DDBJ databases">
        <authorList>
            <person name="Bliznina A."/>
        </authorList>
    </citation>
    <scope>NUCLEOTIDE SEQUENCE [LARGE SCALE GENOMIC DNA]</scope>
</reference>
<evidence type="ECO:0000256" key="4">
    <source>
        <dbReference type="ARBA" id="ARBA00023187"/>
    </source>
</evidence>
<comment type="subcellular location">
    <subcellularLocation>
        <location evidence="1">Nucleus</location>
    </subcellularLocation>
</comment>
<feature type="compositionally biased region" description="Basic and acidic residues" evidence="8">
    <location>
        <begin position="767"/>
        <end position="788"/>
    </location>
</feature>
<dbReference type="PANTHER" id="PTHR14152:SF5">
    <property type="entry name" value="U4_U6.U5 TRI-SNRNP-ASSOCIATED PROTEIN 1"/>
    <property type="match status" value="1"/>
</dbReference>
<feature type="compositionally biased region" description="Basic and acidic residues" evidence="8">
    <location>
        <begin position="341"/>
        <end position="363"/>
    </location>
</feature>
<feature type="region of interest" description="Disordered" evidence="8">
    <location>
        <begin position="314"/>
        <end position="363"/>
    </location>
</feature>
<evidence type="ECO:0000256" key="2">
    <source>
        <dbReference type="ARBA" id="ARBA00006076"/>
    </source>
</evidence>
<dbReference type="InterPro" id="IPR045347">
    <property type="entry name" value="HIND"/>
</dbReference>
<feature type="compositionally biased region" description="Basic and acidic residues" evidence="8">
    <location>
        <begin position="314"/>
        <end position="324"/>
    </location>
</feature>
<keyword evidence="7" id="KW-0175">Coiled coil</keyword>
<dbReference type="EMBL" id="OU015568">
    <property type="protein sequence ID" value="CAG5078908.1"/>
    <property type="molecule type" value="Genomic_DNA"/>
</dbReference>
<dbReference type="InterPro" id="IPR005011">
    <property type="entry name" value="SNU66/SART1"/>
</dbReference>
<dbReference type="InterPro" id="IPR001680">
    <property type="entry name" value="WD40_rpt"/>
</dbReference>
<feature type="repeat" description="WD" evidence="6">
    <location>
        <begin position="206"/>
        <end position="226"/>
    </location>
</feature>
<dbReference type="Pfam" id="PF19252">
    <property type="entry name" value="HIND"/>
    <property type="match status" value="1"/>
</dbReference>
<evidence type="ECO:0000256" key="7">
    <source>
        <dbReference type="SAM" id="Coils"/>
    </source>
</evidence>
<dbReference type="PANTHER" id="PTHR14152">
    <property type="entry name" value="SQUAMOUS CELL CARCINOMA ANTIGEN RECOGNISED BY CYTOTOXIC T LYMPHOCYTES"/>
    <property type="match status" value="1"/>
</dbReference>
<keyword evidence="6" id="KW-0853">WD repeat</keyword>
<comment type="similarity">
    <text evidence="2">Belongs to the SNU66/SART1 family.</text>
</comment>
<keyword evidence="3" id="KW-0507">mRNA processing</keyword>
<evidence type="ECO:0000313" key="10">
    <source>
        <dbReference type="Proteomes" id="UP001158576"/>
    </source>
</evidence>
<evidence type="ECO:0000256" key="6">
    <source>
        <dbReference type="PROSITE-ProRule" id="PRU00221"/>
    </source>
</evidence>
<feature type="region of interest" description="Disordered" evidence="8">
    <location>
        <begin position="767"/>
        <end position="823"/>
    </location>
</feature>
<dbReference type="PROSITE" id="PS50082">
    <property type="entry name" value="WD_REPEATS_2"/>
    <property type="match status" value="1"/>
</dbReference>
<dbReference type="SMART" id="SM00320">
    <property type="entry name" value="WD40"/>
    <property type="match status" value="3"/>
</dbReference>